<dbReference type="EC" id="2.7.4.9" evidence="3"/>
<dbReference type="CDD" id="cd01672">
    <property type="entry name" value="TMPK"/>
    <property type="match status" value="1"/>
</dbReference>
<dbReference type="PANTHER" id="PTHR10344:SF4">
    <property type="entry name" value="UMP-CMP KINASE 2, MITOCHONDRIAL"/>
    <property type="match status" value="1"/>
</dbReference>
<accession>A0A6J5NTM9</accession>
<reference evidence="11" key="1">
    <citation type="submission" date="2020-04" db="EMBL/GenBank/DDBJ databases">
        <authorList>
            <person name="Chiriac C."/>
            <person name="Salcher M."/>
            <person name="Ghai R."/>
            <person name="Kavagutti S V."/>
        </authorList>
    </citation>
    <scope>NUCLEOTIDE SEQUENCE</scope>
</reference>
<dbReference type="GO" id="GO:0005524">
    <property type="term" value="F:ATP binding"/>
    <property type="evidence" value="ECO:0007669"/>
    <property type="project" value="UniProtKB-KW"/>
</dbReference>
<dbReference type="GO" id="GO:0004798">
    <property type="term" value="F:dTMP kinase activity"/>
    <property type="evidence" value="ECO:0007669"/>
    <property type="project" value="UniProtKB-EC"/>
</dbReference>
<evidence type="ECO:0000256" key="3">
    <source>
        <dbReference type="ARBA" id="ARBA00012980"/>
    </source>
</evidence>
<evidence type="ECO:0000313" key="11">
    <source>
        <dbReference type="EMBL" id="CAB4162303.1"/>
    </source>
</evidence>
<dbReference type="HAMAP" id="MF_00165">
    <property type="entry name" value="Thymidylate_kinase"/>
    <property type="match status" value="1"/>
</dbReference>
<dbReference type="GO" id="GO:0006235">
    <property type="term" value="P:dTTP biosynthetic process"/>
    <property type="evidence" value="ECO:0007669"/>
    <property type="project" value="UniProtKB-UniPathway"/>
</dbReference>
<dbReference type="EMBL" id="LR796727">
    <property type="protein sequence ID" value="CAB4162303.1"/>
    <property type="molecule type" value="Genomic_DNA"/>
</dbReference>
<dbReference type="SUPFAM" id="SSF52540">
    <property type="entry name" value="P-loop containing nucleoside triphosphate hydrolases"/>
    <property type="match status" value="1"/>
</dbReference>
<gene>
    <name evidence="11" type="ORF">UFOVP786_39</name>
</gene>
<organism evidence="11">
    <name type="scientific">uncultured Caudovirales phage</name>
    <dbReference type="NCBI Taxonomy" id="2100421"/>
    <lineage>
        <taxon>Viruses</taxon>
        <taxon>Duplodnaviria</taxon>
        <taxon>Heunggongvirae</taxon>
        <taxon>Uroviricota</taxon>
        <taxon>Caudoviricetes</taxon>
        <taxon>Peduoviridae</taxon>
        <taxon>Maltschvirus</taxon>
        <taxon>Maltschvirus maltsch</taxon>
    </lineage>
</organism>
<dbReference type="PANTHER" id="PTHR10344">
    <property type="entry name" value="THYMIDYLATE KINASE"/>
    <property type="match status" value="1"/>
</dbReference>
<keyword evidence="8" id="KW-0067">ATP-binding</keyword>
<protein>
    <recommendedName>
        <fullName evidence="3">dTMP kinase</fullName>
        <ecNumber evidence="3">2.7.4.9</ecNumber>
    </recommendedName>
</protein>
<evidence type="ECO:0000256" key="5">
    <source>
        <dbReference type="ARBA" id="ARBA00022727"/>
    </source>
</evidence>
<proteinExistence type="inferred from homology"/>
<evidence type="ECO:0000256" key="2">
    <source>
        <dbReference type="ARBA" id="ARBA00009776"/>
    </source>
</evidence>
<keyword evidence="7 11" id="KW-0418">Kinase</keyword>
<dbReference type="InterPro" id="IPR027417">
    <property type="entry name" value="P-loop_NTPase"/>
</dbReference>
<dbReference type="Gene3D" id="3.40.50.300">
    <property type="entry name" value="P-loop containing nucleotide triphosphate hydrolases"/>
    <property type="match status" value="1"/>
</dbReference>
<evidence type="ECO:0000256" key="8">
    <source>
        <dbReference type="ARBA" id="ARBA00022840"/>
    </source>
</evidence>
<keyword evidence="4" id="KW-0808">Transferase</keyword>
<evidence type="ECO:0000256" key="1">
    <source>
        <dbReference type="ARBA" id="ARBA00004992"/>
    </source>
</evidence>
<keyword evidence="6" id="KW-0547">Nucleotide-binding</keyword>
<dbReference type="GO" id="GO:0006227">
    <property type="term" value="P:dUDP biosynthetic process"/>
    <property type="evidence" value="ECO:0007669"/>
    <property type="project" value="TreeGrafter"/>
</dbReference>
<evidence type="ECO:0000256" key="9">
    <source>
        <dbReference type="ARBA" id="ARBA00048743"/>
    </source>
</evidence>
<sequence>MRGKFITFEGDDGTGKSTQARRLQTALRAVGVAAVLTREPGGSGGGEMIRNLLLEHGPWSAATQVHLFSAARQDHVENLIEPHLAAGYWVVCDRYYDSMVAYQRANGYTGIFQAPPLWPDLTILLTADPAVAKRRRQEQSDFLAEDEARHDAVRAHYTAESLNGSGRWLTIDGNRGPLEVHQDIWKALLTRWPEELRHD</sequence>
<keyword evidence="5" id="KW-0545">Nucleotide biosynthesis</keyword>
<evidence type="ECO:0000256" key="6">
    <source>
        <dbReference type="ARBA" id="ARBA00022741"/>
    </source>
</evidence>
<dbReference type="GO" id="GO:0006233">
    <property type="term" value="P:dTDP biosynthetic process"/>
    <property type="evidence" value="ECO:0007669"/>
    <property type="project" value="InterPro"/>
</dbReference>
<comment type="catalytic activity">
    <reaction evidence="9">
        <text>dTMP + ATP = dTDP + ADP</text>
        <dbReference type="Rhea" id="RHEA:13517"/>
        <dbReference type="ChEBI" id="CHEBI:30616"/>
        <dbReference type="ChEBI" id="CHEBI:58369"/>
        <dbReference type="ChEBI" id="CHEBI:63528"/>
        <dbReference type="ChEBI" id="CHEBI:456216"/>
        <dbReference type="EC" id="2.7.4.9"/>
    </reaction>
</comment>
<comment type="similarity">
    <text evidence="2">Belongs to the thymidylate kinase family.</text>
</comment>
<evidence type="ECO:0000256" key="7">
    <source>
        <dbReference type="ARBA" id="ARBA00022777"/>
    </source>
</evidence>
<feature type="domain" description="Thymidylate kinase-like" evidence="10">
    <location>
        <begin position="8"/>
        <end position="184"/>
    </location>
</feature>
<evidence type="ECO:0000256" key="4">
    <source>
        <dbReference type="ARBA" id="ARBA00022679"/>
    </source>
</evidence>
<dbReference type="InterPro" id="IPR018094">
    <property type="entry name" value="Thymidylate_kinase"/>
</dbReference>
<comment type="pathway">
    <text evidence="1">Pyrimidine metabolism; dTTP biosynthesis.</text>
</comment>
<name>A0A6J5NTM9_9CAUD</name>
<evidence type="ECO:0000259" key="10">
    <source>
        <dbReference type="Pfam" id="PF02223"/>
    </source>
</evidence>
<dbReference type="NCBIfam" id="TIGR00041">
    <property type="entry name" value="DTMP_kinase"/>
    <property type="match status" value="1"/>
</dbReference>
<dbReference type="InterPro" id="IPR039430">
    <property type="entry name" value="Thymidylate_kin-like_dom"/>
</dbReference>
<dbReference type="UniPathway" id="UPA00575"/>
<dbReference type="Pfam" id="PF02223">
    <property type="entry name" value="Thymidylate_kin"/>
    <property type="match status" value="1"/>
</dbReference>